<proteinExistence type="predicted"/>
<sequence>MDLKDMILVMENYKGTERNMLMTLEDYKKFVAIDDMSELADQMLLLGRTLAEGFTEYYRAANVTVFAKFCRDDVELGRFLQGYYNDSKKFYFDKATSSPECITKMDEIGMTDRGWIDDFILHYEKCDRTFERGQTFHNFNDHDYMVLEALSPRNLVVMDMKSGSLTIALGATEYKRYPKDEEPTKDNTAIGVSWEHGIYLGSTLSQTNFKAYKREYGTPEKIKDVYDYRAKLKQKFYFYQDLSKDDDIPKNMQNDFLHQMYKEFGTIEEEYFYDRLEDGKYDEGFKERQVKEKRADEEKWNWRLISNGKRI</sequence>
<accession>C0FYQ7</accession>
<evidence type="ECO:0000313" key="1">
    <source>
        <dbReference type="EMBL" id="EEG92253.1"/>
    </source>
</evidence>
<gene>
    <name evidence="1" type="ORF">ROSEINA2194_03897</name>
</gene>
<organism evidence="1 2">
    <name type="scientific">Roseburia inulinivorans DSM 16841</name>
    <dbReference type="NCBI Taxonomy" id="622312"/>
    <lineage>
        <taxon>Bacteria</taxon>
        <taxon>Bacillati</taxon>
        <taxon>Bacillota</taxon>
        <taxon>Clostridia</taxon>
        <taxon>Lachnospirales</taxon>
        <taxon>Lachnospiraceae</taxon>
        <taxon>Roseburia</taxon>
    </lineage>
</organism>
<evidence type="ECO:0000313" key="2">
    <source>
        <dbReference type="Proteomes" id="UP000003561"/>
    </source>
</evidence>
<dbReference type="Proteomes" id="UP000003561">
    <property type="component" value="Unassembled WGS sequence"/>
</dbReference>
<dbReference type="EMBL" id="ACFY01000158">
    <property type="protein sequence ID" value="EEG92253.1"/>
    <property type="molecule type" value="Genomic_DNA"/>
</dbReference>
<dbReference type="eggNOG" id="ENOG502Z8D4">
    <property type="taxonomic scope" value="Bacteria"/>
</dbReference>
<reference evidence="1 2" key="2">
    <citation type="submission" date="2009-03" db="EMBL/GenBank/DDBJ databases">
        <title>Draft genome sequence of Roseburia inulinivorans (DSM 16841).</title>
        <authorList>
            <person name="Sudarsanam P."/>
            <person name="Ley R."/>
            <person name="Guruge J."/>
            <person name="Turnbaugh P.J."/>
            <person name="Mahowald M."/>
            <person name="Liep D."/>
            <person name="Gordon J."/>
        </authorList>
    </citation>
    <scope>NUCLEOTIDE SEQUENCE [LARGE SCALE GENOMIC DNA]</scope>
    <source>
        <strain evidence="1 2">DSM 16841</strain>
    </source>
</reference>
<dbReference type="RefSeq" id="WP_009860905.1">
    <property type="nucleotide sequence ID" value="NZ_ACFY01000158.1"/>
</dbReference>
<comment type="caution">
    <text evidence="1">The sequence shown here is derived from an EMBL/GenBank/DDBJ whole genome shotgun (WGS) entry which is preliminary data.</text>
</comment>
<dbReference type="AlphaFoldDB" id="C0FYQ7"/>
<name>C0FYQ7_9FIRM</name>
<protein>
    <submittedName>
        <fullName evidence="1">Uncharacterized protein</fullName>
    </submittedName>
</protein>
<reference evidence="1 2" key="1">
    <citation type="submission" date="2009-02" db="EMBL/GenBank/DDBJ databases">
        <authorList>
            <person name="Fulton L."/>
            <person name="Clifton S."/>
            <person name="Fulton B."/>
            <person name="Xu J."/>
            <person name="Minx P."/>
            <person name="Pepin K.H."/>
            <person name="Johnson M."/>
            <person name="Bhonagiri V."/>
            <person name="Nash W.E."/>
            <person name="Mardis E.R."/>
            <person name="Wilson R.K."/>
        </authorList>
    </citation>
    <scope>NUCLEOTIDE SEQUENCE [LARGE SCALE GENOMIC DNA]</scope>
    <source>
        <strain evidence="1 2">DSM 16841</strain>
    </source>
</reference>